<evidence type="ECO:0000256" key="10">
    <source>
        <dbReference type="ARBA" id="ARBA00031693"/>
    </source>
</evidence>
<evidence type="ECO:0000256" key="1">
    <source>
        <dbReference type="ARBA" id="ARBA00001946"/>
    </source>
</evidence>
<name>A0A6I3IG21_9MICO</name>
<evidence type="ECO:0000256" key="14">
    <source>
        <dbReference type="SAM" id="MobiDB-lite"/>
    </source>
</evidence>
<dbReference type="InterPro" id="IPR036412">
    <property type="entry name" value="HAD-like_sf"/>
</dbReference>
<dbReference type="GO" id="GO:0036424">
    <property type="term" value="F:L-phosphoserine phosphatase activity"/>
    <property type="evidence" value="ECO:0007669"/>
    <property type="project" value="InterPro"/>
</dbReference>
<gene>
    <name evidence="15" type="primary">serB</name>
    <name evidence="15" type="ORF">GGG17_13650</name>
</gene>
<evidence type="ECO:0000256" key="6">
    <source>
        <dbReference type="ARBA" id="ARBA00022723"/>
    </source>
</evidence>
<dbReference type="GO" id="GO:0000287">
    <property type="term" value="F:magnesium ion binding"/>
    <property type="evidence" value="ECO:0007669"/>
    <property type="project" value="TreeGrafter"/>
</dbReference>
<keyword evidence="5" id="KW-0028">Amino-acid biosynthesis</keyword>
<evidence type="ECO:0000256" key="2">
    <source>
        <dbReference type="ARBA" id="ARBA00005135"/>
    </source>
</evidence>
<evidence type="ECO:0000256" key="12">
    <source>
        <dbReference type="ARBA" id="ARBA00048523"/>
    </source>
</evidence>
<dbReference type="PANTHER" id="PTHR43344:SF2">
    <property type="entry name" value="PHOSPHOSERINE PHOSPHATASE"/>
    <property type="match status" value="1"/>
</dbReference>
<dbReference type="AlphaFoldDB" id="A0A6I3IG21"/>
<evidence type="ECO:0000256" key="5">
    <source>
        <dbReference type="ARBA" id="ARBA00022605"/>
    </source>
</evidence>
<evidence type="ECO:0000256" key="8">
    <source>
        <dbReference type="ARBA" id="ARBA00022842"/>
    </source>
</evidence>
<dbReference type="GO" id="GO:0005737">
    <property type="term" value="C:cytoplasm"/>
    <property type="evidence" value="ECO:0007669"/>
    <property type="project" value="TreeGrafter"/>
</dbReference>
<comment type="caution">
    <text evidence="15">The sequence shown here is derived from an EMBL/GenBank/DDBJ whole genome shotgun (WGS) entry which is preliminary data.</text>
</comment>
<dbReference type="NCBIfam" id="TIGR00338">
    <property type="entry name" value="serB"/>
    <property type="match status" value="1"/>
</dbReference>
<evidence type="ECO:0000256" key="11">
    <source>
        <dbReference type="ARBA" id="ARBA00048138"/>
    </source>
</evidence>
<dbReference type="UniPathway" id="UPA00135">
    <property type="reaction ID" value="UER00198"/>
</dbReference>
<keyword evidence="6" id="KW-0479">Metal-binding</keyword>
<comment type="cofactor">
    <cofactor evidence="1">
        <name>Mg(2+)</name>
        <dbReference type="ChEBI" id="CHEBI:18420"/>
    </cofactor>
</comment>
<dbReference type="SFLD" id="SFLDG01137">
    <property type="entry name" value="C1.6.1:_Phosphoserine_Phosphat"/>
    <property type="match status" value="1"/>
</dbReference>
<organism evidence="15 16">
    <name type="scientific">Arsenicicoccus cauae</name>
    <dbReference type="NCBI Taxonomy" id="2663847"/>
    <lineage>
        <taxon>Bacteria</taxon>
        <taxon>Bacillati</taxon>
        <taxon>Actinomycetota</taxon>
        <taxon>Actinomycetes</taxon>
        <taxon>Micrococcales</taxon>
        <taxon>Intrasporangiaceae</taxon>
        <taxon>Arsenicicoccus</taxon>
    </lineage>
</organism>
<reference evidence="15 16" key="1">
    <citation type="submission" date="2019-11" db="EMBL/GenBank/DDBJ databases">
        <title>Whole genome sequencing identifies a novel species of the genus Arsenicicoccus isolated from human blood.</title>
        <authorList>
            <person name="Jeong J.H."/>
            <person name="Kweon O.J."/>
            <person name="Kim H.R."/>
            <person name="Kim T.-H."/>
            <person name="Ha S.-M."/>
            <person name="Lee M.-K."/>
        </authorList>
    </citation>
    <scope>NUCLEOTIDE SEQUENCE [LARGE SCALE GENOMIC DNA]</scope>
    <source>
        <strain evidence="15 16">MKL-02</strain>
    </source>
</reference>
<comment type="catalytic activity">
    <reaction evidence="12">
        <text>O-phospho-D-serine + H2O = D-serine + phosphate</text>
        <dbReference type="Rhea" id="RHEA:24873"/>
        <dbReference type="ChEBI" id="CHEBI:15377"/>
        <dbReference type="ChEBI" id="CHEBI:35247"/>
        <dbReference type="ChEBI" id="CHEBI:43474"/>
        <dbReference type="ChEBI" id="CHEBI:58680"/>
        <dbReference type="EC" id="3.1.3.3"/>
    </reaction>
</comment>
<dbReference type="EMBL" id="WLVL01000040">
    <property type="protein sequence ID" value="MTB72992.1"/>
    <property type="molecule type" value="Genomic_DNA"/>
</dbReference>
<feature type="active site" description="Nucleophile" evidence="13">
    <location>
        <position position="50"/>
    </location>
</feature>
<dbReference type="Pfam" id="PF12710">
    <property type="entry name" value="HAD"/>
    <property type="match status" value="1"/>
</dbReference>
<evidence type="ECO:0000256" key="7">
    <source>
        <dbReference type="ARBA" id="ARBA00022801"/>
    </source>
</evidence>
<comment type="pathway">
    <text evidence="2">Amino-acid biosynthesis; L-serine biosynthesis; L-serine from 3-phospho-D-glycerate: step 3/3.</text>
</comment>
<dbReference type="SUPFAM" id="SSF56784">
    <property type="entry name" value="HAD-like"/>
    <property type="match status" value="1"/>
</dbReference>
<feature type="active site" description="Proton donor" evidence="13">
    <location>
        <position position="52"/>
    </location>
</feature>
<keyword evidence="16" id="KW-1185">Reference proteome</keyword>
<dbReference type="InterPro" id="IPR004469">
    <property type="entry name" value="PSP"/>
</dbReference>
<keyword evidence="7 15" id="KW-0378">Hydrolase</keyword>
<comment type="similarity">
    <text evidence="3">Belongs to the HAD-like hydrolase superfamily. SerB family.</text>
</comment>
<dbReference type="InterPro" id="IPR050582">
    <property type="entry name" value="HAD-like_SerB"/>
</dbReference>
<evidence type="ECO:0000313" key="16">
    <source>
        <dbReference type="Proteomes" id="UP000431092"/>
    </source>
</evidence>
<dbReference type="PANTHER" id="PTHR43344">
    <property type="entry name" value="PHOSPHOSERINE PHOSPHATASE"/>
    <property type="match status" value="1"/>
</dbReference>
<evidence type="ECO:0000256" key="13">
    <source>
        <dbReference type="PIRSR" id="PIRSR604469-1"/>
    </source>
</evidence>
<feature type="region of interest" description="Disordered" evidence="14">
    <location>
        <begin position="1"/>
        <end position="24"/>
    </location>
</feature>
<dbReference type="SFLD" id="SFLDS00003">
    <property type="entry name" value="Haloacid_Dehalogenase"/>
    <property type="match status" value="1"/>
</dbReference>
<evidence type="ECO:0000256" key="4">
    <source>
        <dbReference type="ARBA" id="ARBA00012640"/>
    </source>
</evidence>
<dbReference type="Gene3D" id="3.40.50.1000">
    <property type="entry name" value="HAD superfamily/HAD-like"/>
    <property type="match status" value="1"/>
</dbReference>
<comment type="catalytic activity">
    <reaction evidence="11">
        <text>O-phospho-L-serine + H2O = L-serine + phosphate</text>
        <dbReference type="Rhea" id="RHEA:21208"/>
        <dbReference type="ChEBI" id="CHEBI:15377"/>
        <dbReference type="ChEBI" id="CHEBI:33384"/>
        <dbReference type="ChEBI" id="CHEBI:43474"/>
        <dbReference type="ChEBI" id="CHEBI:57524"/>
        <dbReference type="EC" id="3.1.3.3"/>
    </reaction>
</comment>
<keyword evidence="9" id="KW-0718">Serine biosynthesis</keyword>
<evidence type="ECO:0000313" key="15">
    <source>
        <dbReference type="EMBL" id="MTB72992.1"/>
    </source>
</evidence>
<accession>A0A6I3IG21</accession>
<proteinExistence type="inferred from homology"/>
<dbReference type="SFLD" id="SFLDF00029">
    <property type="entry name" value="phosphoserine_phosphatase"/>
    <property type="match status" value="1"/>
</dbReference>
<evidence type="ECO:0000256" key="9">
    <source>
        <dbReference type="ARBA" id="ARBA00023299"/>
    </source>
</evidence>
<dbReference type="InterPro" id="IPR023214">
    <property type="entry name" value="HAD_sf"/>
</dbReference>
<sequence length="256" mass="26583">MPDSPPAYDVAVSRLGPVPDTPAAPLVRRPEVLERTRAALAEGPPLLLTDVDSTLIEDEVIELLAAHAGKEDEVRAVTEAAMRGELDFAQSLHARVAVLEGLPVTVIDAVRAAVRVTPGAQELVDAVTAAGGVVGVVSGGFVEVVGPLAQTLRIHHAVANALEVTDGRLTGRVSGEVVDRAVKARVLRELAERHGIPPERTIAVGDGANDLDMLQAAGLGVAFAAKPALADRADVCLPGPRLDDLVELLGLPRAAR</sequence>
<dbReference type="SFLD" id="SFLDG01136">
    <property type="entry name" value="C1.6:_Phosphoserine_Phosphatas"/>
    <property type="match status" value="1"/>
</dbReference>
<dbReference type="NCBIfam" id="TIGR01488">
    <property type="entry name" value="HAD-SF-IB"/>
    <property type="match status" value="1"/>
</dbReference>
<protein>
    <recommendedName>
        <fullName evidence="4">phosphoserine phosphatase</fullName>
        <ecNumber evidence="4">3.1.3.3</ecNumber>
    </recommendedName>
    <alternativeName>
        <fullName evidence="10">O-phosphoserine phosphohydrolase</fullName>
    </alternativeName>
</protein>
<keyword evidence="8" id="KW-0460">Magnesium</keyword>
<dbReference type="EC" id="3.1.3.3" evidence="4"/>
<dbReference type="GO" id="GO:0006564">
    <property type="term" value="P:L-serine biosynthetic process"/>
    <property type="evidence" value="ECO:0007669"/>
    <property type="project" value="UniProtKB-KW"/>
</dbReference>
<evidence type="ECO:0000256" key="3">
    <source>
        <dbReference type="ARBA" id="ARBA00009184"/>
    </source>
</evidence>
<dbReference type="Proteomes" id="UP000431092">
    <property type="component" value="Unassembled WGS sequence"/>
</dbReference>